<gene>
    <name evidence="2" type="ORF">LCGC14_2699080</name>
</gene>
<reference evidence="2" key="1">
    <citation type="journal article" date="2015" name="Nature">
        <title>Complex archaea that bridge the gap between prokaryotes and eukaryotes.</title>
        <authorList>
            <person name="Spang A."/>
            <person name="Saw J.H."/>
            <person name="Jorgensen S.L."/>
            <person name="Zaremba-Niedzwiedzka K."/>
            <person name="Martijn J."/>
            <person name="Lind A.E."/>
            <person name="van Eijk R."/>
            <person name="Schleper C."/>
            <person name="Guy L."/>
            <person name="Ettema T.J."/>
        </authorList>
    </citation>
    <scope>NUCLEOTIDE SEQUENCE</scope>
</reference>
<feature type="region of interest" description="Disordered" evidence="1">
    <location>
        <begin position="1"/>
        <end position="29"/>
    </location>
</feature>
<name>A0A0F8ZG70_9ZZZZ</name>
<protein>
    <submittedName>
        <fullName evidence="2">Uncharacterized protein</fullName>
    </submittedName>
</protein>
<organism evidence="2">
    <name type="scientific">marine sediment metagenome</name>
    <dbReference type="NCBI Taxonomy" id="412755"/>
    <lineage>
        <taxon>unclassified sequences</taxon>
        <taxon>metagenomes</taxon>
        <taxon>ecological metagenomes</taxon>
    </lineage>
</organism>
<evidence type="ECO:0000256" key="1">
    <source>
        <dbReference type="SAM" id="MobiDB-lite"/>
    </source>
</evidence>
<dbReference type="EMBL" id="LAZR01048042">
    <property type="protein sequence ID" value="KKK92827.1"/>
    <property type="molecule type" value="Genomic_DNA"/>
</dbReference>
<accession>A0A0F8ZG70</accession>
<comment type="caution">
    <text evidence="2">The sequence shown here is derived from an EMBL/GenBank/DDBJ whole genome shotgun (WGS) entry which is preliminary data.</text>
</comment>
<proteinExistence type="predicted"/>
<dbReference type="AlphaFoldDB" id="A0A0F8ZG70"/>
<feature type="compositionally biased region" description="Basic and acidic residues" evidence="1">
    <location>
        <begin position="1"/>
        <end position="10"/>
    </location>
</feature>
<evidence type="ECO:0000313" key="2">
    <source>
        <dbReference type="EMBL" id="KKK92827.1"/>
    </source>
</evidence>
<sequence>MGKRDRERVARVTAGTEPMHTDGGHTRYNPPMMQCSKCKHWVPAHYLEVHVKECKGRR</sequence>